<organism evidence="1">
    <name type="scientific">Fusarium oxysporum Fo47</name>
    <dbReference type="NCBI Taxonomy" id="660027"/>
    <lineage>
        <taxon>Eukaryota</taxon>
        <taxon>Fungi</taxon>
        <taxon>Dikarya</taxon>
        <taxon>Ascomycota</taxon>
        <taxon>Pezizomycotina</taxon>
        <taxon>Sordariomycetes</taxon>
        <taxon>Hypocreomycetidae</taxon>
        <taxon>Hypocreales</taxon>
        <taxon>Nectriaceae</taxon>
        <taxon>Fusarium</taxon>
        <taxon>Fusarium oxysporum species complex</taxon>
    </lineage>
</organism>
<dbReference type="AlphaFoldDB" id="W9JX90"/>
<name>W9JX90_FUSOX</name>
<dbReference type="HOGENOM" id="CLU_3320054_0_0_1"/>
<proteinExistence type="predicted"/>
<accession>W9JX90</accession>
<dbReference type="VEuPathDB" id="FungiDB:FOZG_13502"/>
<reference evidence="1" key="1">
    <citation type="submission" date="2011-06" db="EMBL/GenBank/DDBJ databases">
        <title>The Genome Sequence of Fusarium oxysporum Fo47.</title>
        <authorList>
            <consortium name="The Broad Institute Genome Sequencing Platform"/>
            <person name="Ma L.-J."/>
            <person name="Gale L.R."/>
            <person name="Schwartz D.C."/>
            <person name="Zhou S."/>
            <person name="Corby-Kistler H."/>
            <person name="Young S.K."/>
            <person name="Zeng Q."/>
            <person name="Gargeya S."/>
            <person name="Fitzgerald M."/>
            <person name="Haas B."/>
            <person name="Abouelleil A."/>
            <person name="Alvarado L."/>
            <person name="Arachchi H.M."/>
            <person name="Berlin A."/>
            <person name="Brown A."/>
            <person name="Chapman S.B."/>
            <person name="Chen Z."/>
            <person name="Dunbar C."/>
            <person name="Freedman E."/>
            <person name="Gearin G."/>
            <person name="Gellesch M."/>
            <person name="Goldberg J."/>
            <person name="Griggs A."/>
            <person name="Gujja S."/>
            <person name="Heiman D."/>
            <person name="Howarth C."/>
            <person name="Larson L."/>
            <person name="Lui A."/>
            <person name="MacDonald P.J.P."/>
            <person name="Mehta T."/>
            <person name="Montmayeur A."/>
            <person name="Murphy C."/>
            <person name="Neiman D."/>
            <person name="Pearson M."/>
            <person name="Priest M."/>
            <person name="Roberts A."/>
            <person name="Saif S."/>
            <person name="Shea T."/>
            <person name="Shenoy N."/>
            <person name="Sisk P."/>
            <person name="Stolte C."/>
            <person name="Sykes S."/>
            <person name="Wortman J."/>
            <person name="Nusbaum C."/>
            <person name="Birren B."/>
        </authorList>
    </citation>
    <scope>NUCLEOTIDE SEQUENCE [LARGE SCALE GENOMIC DNA]</scope>
    <source>
        <strain evidence="1">Fo47</strain>
    </source>
</reference>
<sequence>MKRQALHSQQSVNNVVGAAKVRSGCPLSFLEFANFRLHL</sequence>
<dbReference type="EMBL" id="JH717905">
    <property type="protein sequence ID" value="EWZ33808.1"/>
    <property type="molecule type" value="Genomic_DNA"/>
</dbReference>
<gene>
    <name evidence="1" type="ORF">FOZG_13502</name>
</gene>
<evidence type="ECO:0000313" key="1">
    <source>
        <dbReference type="EMBL" id="EWZ33808.1"/>
    </source>
</evidence>
<dbReference type="Proteomes" id="UP000030766">
    <property type="component" value="Unassembled WGS sequence"/>
</dbReference>
<reference evidence="1" key="2">
    <citation type="submission" date="2012-06" db="EMBL/GenBank/DDBJ databases">
        <title>Annotation of the Genome Sequence of Fusarium oxysporum Fo47.</title>
        <authorList>
            <consortium name="The Broad Institute Genomics Platform"/>
            <person name="Ma L.-J."/>
            <person name="Corby-Kistler H."/>
            <person name="Broz K."/>
            <person name="Gale L.R."/>
            <person name="Jonkers W."/>
            <person name="O'Donnell K."/>
            <person name="Ploetz R."/>
            <person name="Steinberg C."/>
            <person name="Schwartz D.C."/>
            <person name="VanEtten H."/>
            <person name="Zhou S."/>
            <person name="Young S.K."/>
            <person name="Zeng Q."/>
            <person name="Gargeya S."/>
            <person name="Fitzgerald M."/>
            <person name="Abouelleil A."/>
            <person name="Alvarado L."/>
            <person name="Chapman S.B."/>
            <person name="Gainer-Dewar J."/>
            <person name="Goldberg J."/>
            <person name="Griggs A."/>
            <person name="Gujja S."/>
            <person name="Hansen M."/>
            <person name="Howarth C."/>
            <person name="Imamovic A."/>
            <person name="Ireland A."/>
            <person name="Larimer J."/>
            <person name="McCowan C."/>
            <person name="Murphy C."/>
            <person name="Pearson M."/>
            <person name="Poon T.W."/>
            <person name="Priest M."/>
            <person name="Roberts A."/>
            <person name="Saif S."/>
            <person name="Shea T."/>
            <person name="Sykes S."/>
            <person name="Wortman J."/>
            <person name="Nusbaum C."/>
            <person name="Birren B."/>
        </authorList>
    </citation>
    <scope>NUCLEOTIDE SEQUENCE</scope>
    <source>
        <strain evidence="1">Fo47</strain>
    </source>
</reference>
<protein>
    <submittedName>
        <fullName evidence="1">Uncharacterized protein</fullName>
    </submittedName>
</protein>